<protein>
    <submittedName>
        <fullName evidence="1">Uncharacterized protein</fullName>
    </submittedName>
</protein>
<proteinExistence type="predicted"/>
<dbReference type="Proteomes" id="UP000261016">
    <property type="component" value="Unassembled WGS sequence"/>
</dbReference>
<gene>
    <name evidence="1" type="ORF">DXC19_11695</name>
</gene>
<dbReference type="RefSeq" id="WP_117725995.1">
    <property type="nucleotide sequence ID" value="NZ_CABMFV010000009.1"/>
</dbReference>
<comment type="caution">
    <text evidence="1">The sequence shown here is derived from an EMBL/GenBank/DDBJ whole genome shotgun (WGS) entry which is preliminary data.</text>
</comment>
<organism evidence="1 2">
    <name type="scientific">Staphylococcus warneri</name>
    <dbReference type="NCBI Taxonomy" id="1292"/>
    <lineage>
        <taxon>Bacteria</taxon>
        <taxon>Bacillati</taxon>
        <taxon>Bacillota</taxon>
        <taxon>Bacilli</taxon>
        <taxon>Bacillales</taxon>
        <taxon>Staphylococcaceae</taxon>
        <taxon>Staphylococcus</taxon>
    </lineage>
</organism>
<evidence type="ECO:0000313" key="2">
    <source>
        <dbReference type="Proteomes" id="UP000261016"/>
    </source>
</evidence>
<evidence type="ECO:0000313" key="1">
    <source>
        <dbReference type="EMBL" id="RGM28340.1"/>
    </source>
</evidence>
<sequence>MEQIEPKTDVVVQLSGEDGNVFNLCGKVVKALKRNGYREEADEVAEKLWGQHSYDEAIQLFMRYVIVE</sequence>
<dbReference type="AlphaFoldDB" id="A0A8B2ZMT7"/>
<accession>A0A8B2ZMT7</accession>
<name>A0A8B2ZMT7_STAWA</name>
<reference evidence="1 2" key="1">
    <citation type="submission" date="2018-08" db="EMBL/GenBank/DDBJ databases">
        <title>A genome reference for cultivated species of the human gut microbiota.</title>
        <authorList>
            <person name="Zou Y."/>
            <person name="Xue W."/>
            <person name="Luo G."/>
        </authorList>
    </citation>
    <scope>NUCLEOTIDE SEQUENCE [LARGE SCALE GENOMIC DNA]</scope>
    <source>
        <strain evidence="1 2">OM08-17AT</strain>
    </source>
</reference>
<dbReference type="EMBL" id="QSTD01000009">
    <property type="protein sequence ID" value="RGM28340.1"/>
    <property type="molecule type" value="Genomic_DNA"/>
</dbReference>